<evidence type="ECO:0000313" key="4">
    <source>
        <dbReference type="Proteomes" id="UP000642920"/>
    </source>
</evidence>
<keyword evidence="1" id="KW-0732">Signal</keyword>
<sequence>MKFHLIIPLVIIQLALTMDNSPFDAFQWKNRILVIYSNESSNSLTSQKQYYADGKTDYEERDLIVFVLTDKTLNYIDNSAASIDAIDVRNFLNISEKDTFNVSLIGKDGGIKLQQNTLLTNEKLFATIDAMPMRKREMRKD</sequence>
<accession>A0A937A9C1</accession>
<keyword evidence="4" id="KW-1185">Reference proteome</keyword>
<dbReference type="Proteomes" id="UP000642920">
    <property type="component" value="Unassembled WGS sequence"/>
</dbReference>
<dbReference type="Pfam" id="PF13778">
    <property type="entry name" value="DUF4174"/>
    <property type="match status" value="1"/>
</dbReference>
<dbReference type="EMBL" id="JAERQG010000003">
    <property type="protein sequence ID" value="MBL0766207.1"/>
    <property type="molecule type" value="Genomic_DNA"/>
</dbReference>
<protein>
    <submittedName>
        <fullName evidence="3">DUF4174 domain-containing protein</fullName>
    </submittedName>
</protein>
<dbReference type="AlphaFoldDB" id="A0A937A9C1"/>
<evidence type="ECO:0000259" key="2">
    <source>
        <dbReference type="Pfam" id="PF13778"/>
    </source>
</evidence>
<reference evidence="3" key="1">
    <citation type="submission" date="2021-01" db="EMBL/GenBank/DDBJ databases">
        <title>Marivirga sp. nov., isolated from intertidal surface sediments.</title>
        <authorList>
            <person name="Zhang M."/>
        </authorList>
    </citation>
    <scope>NUCLEOTIDE SEQUENCE</scope>
    <source>
        <strain evidence="3">SM1354</strain>
    </source>
</reference>
<organism evidence="3 4">
    <name type="scientific">Marivirga atlantica</name>
    <dbReference type="NCBI Taxonomy" id="1548457"/>
    <lineage>
        <taxon>Bacteria</taxon>
        <taxon>Pseudomonadati</taxon>
        <taxon>Bacteroidota</taxon>
        <taxon>Cytophagia</taxon>
        <taxon>Cytophagales</taxon>
        <taxon>Marivirgaceae</taxon>
        <taxon>Marivirga</taxon>
    </lineage>
</organism>
<proteinExistence type="predicted"/>
<dbReference type="RefSeq" id="WP_201922263.1">
    <property type="nucleotide sequence ID" value="NZ_JAERQG010000003.1"/>
</dbReference>
<evidence type="ECO:0000313" key="3">
    <source>
        <dbReference type="EMBL" id="MBL0766207.1"/>
    </source>
</evidence>
<gene>
    <name evidence="3" type="ORF">JKP34_13150</name>
</gene>
<evidence type="ECO:0000256" key="1">
    <source>
        <dbReference type="ARBA" id="ARBA00022729"/>
    </source>
</evidence>
<name>A0A937A9C1_9BACT</name>
<comment type="caution">
    <text evidence="3">The sequence shown here is derived from an EMBL/GenBank/DDBJ whole genome shotgun (WGS) entry which is preliminary data.</text>
</comment>
<dbReference type="InterPro" id="IPR025232">
    <property type="entry name" value="DUF4174"/>
</dbReference>
<feature type="domain" description="DUF4174" evidence="2">
    <location>
        <begin position="23"/>
        <end position="137"/>
    </location>
</feature>